<dbReference type="OrthoDB" id="4456959at2759"/>
<dbReference type="GO" id="GO:0003700">
    <property type="term" value="F:DNA-binding transcription factor activity"/>
    <property type="evidence" value="ECO:0007669"/>
    <property type="project" value="InterPro"/>
</dbReference>
<evidence type="ECO:0000313" key="6">
    <source>
        <dbReference type="Proteomes" id="UP000623467"/>
    </source>
</evidence>
<keyword evidence="6" id="KW-1185">Reference proteome</keyword>
<dbReference type="SMART" id="SM00906">
    <property type="entry name" value="Fungal_trans"/>
    <property type="match status" value="1"/>
</dbReference>
<dbReference type="PANTHER" id="PTHR46910:SF38">
    <property type="entry name" value="ZN(2)-C6 FUNGAL-TYPE DOMAIN-CONTAINING PROTEIN"/>
    <property type="match status" value="1"/>
</dbReference>
<dbReference type="GO" id="GO:0006351">
    <property type="term" value="P:DNA-templated transcription"/>
    <property type="evidence" value="ECO:0007669"/>
    <property type="project" value="InterPro"/>
</dbReference>
<dbReference type="CDD" id="cd12148">
    <property type="entry name" value="fungal_TF_MHR"/>
    <property type="match status" value="1"/>
</dbReference>
<keyword evidence="3" id="KW-0732">Signal</keyword>
<evidence type="ECO:0000256" key="2">
    <source>
        <dbReference type="SAM" id="MobiDB-lite"/>
    </source>
</evidence>
<evidence type="ECO:0000313" key="5">
    <source>
        <dbReference type="EMBL" id="KAF7363501.1"/>
    </source>
</evidence>
<evidence type="ECO:0000256" key="3">
    <source>
        <dbReference type="SAM" id="SignalP"/>
    </source>
</evidence>
<feature type="chain" id="PRO_5034107054" evidence="3">
    <location>
        <begin position="19"/>
        <end position="611"/>
    </location>
</feature>
<dbReference type="InterPro" id="IPR050987">
    <property type="entry name" value="AtrR-like"/>
</dbReference>
<dbReference type="Pfam" id="PF04082">
    <property type="entry name" value="Fungal_trans"/>
    <property type="match status" value="2"/>
</dbReference>
<proteinExistence type="predicted"/>
<dbReference type="EMBL" id="JACAZH010000007">
    <property type="protein sequence ID" value="KAF7363501.1"/>
    <property type="molecule type" value="Genomic_DNA"/>
</dbReference>
<feature type="domain" description="Xylanolytic transcriptional activator regulatory" evidence="4">
    <location>
        <begin position="126"/>
        <end position="198"/>
    </location>
</feature>
<keyword evidence="1" id="KW-0539">Nucleus</keyword>
<accession>A0A8H6YSF5</accession>
<organism evidence="5 6">
    <name type="scientific">Mycena sanguinolenta</name>
    <dbReference type="NCBI Taxonomy" id="230812"/>
    <lineage>
        <taxon>Eukaryota</taxon>
        <taxon>Fungi</taxon>
        <taxon>Dikarya</taxon>
        <taxon>Basidiomycota</taxon>
        <taxon>Agaricomycotina</taxon>
        <taxon>Agaricomycetes</taxon>
        <taxon>Agaricomycetidae</taxon>
        <taxon>Agaricales</taxon>
        <taxon>Marasmiineae</taxon>
        <taxon>Mycenaceae</taxon>
        <taxon>Mycena</taxon>
    </lineage>
</organism>
<dbReference type="PANTHER" id="PTHR46910">
    <property type="entry name" value="TRANSCRIPTION FACTOR PDR1"/>
    <property type="match status" value="1"/>
</dbReference>
<dbReference type="AlphaFoldDB" id="A0A8H6YSF5"/>
<evidence type="ECO:0000256" key="1">
    <source>
        <dbReference type="ARBA" id="ARBA00023242"/>
    </source>
</evidence>
<sequence length="611" mass="69081">MCLLIKLLQWLLPAPDEEDNPQYTFPDPDLMTVLTDLYFTQVNCYYPVLHRPTFERKMKDLLHLRDHRFAATLLMACSLGARHSEDPRVFLEGVENQHTAGWKWHNQVSEKLKKKKYLSRASEKVAWNQIGFGLRRAQDVGAHRRMKQSHPTAEHEQWKRVFWVLLCLDWLTGTATGRPMAMHDQDYDQELPVECDDEYWDLPEPLSFRQPKDKPAEISYFICYAKLLEIQAAVTNTIYSPRRPRDVAGRLVAPSSDAANIIAFDSLLNSWLLEIPAHLVWDPERQNMLHFNQSALLYAGFYHVQIMVHRPYIPAPLEASRPGALPSLAICTNAARSCARIIQAQDISGIEPNQSMLPAAFTSAIVLLLNTWSGKRSGFAYNPAKEMEGVHICMKMLTKAEKRYQAAGRFNDILVRLISVGDMSDGSMSKPFTERTAPPGAQMGYEPSMFTNPPAGSDPAASKWPTPVTQELIQDFNTSNTQVEETLRSKLRKSVALETFPDNSVFSSYGPSKDSTFSGATNIDQFMRMDPQQFAASDIPIDTDVMSMWTATSGFQLADWESYIMSNGVPPQLDEFSQFTNPAQPYGPSPPPSEEQVPQYNTTPPPPWSQH</sequence>
<dbReference type="GO" id="GO:0003677">
    <property type="term" value="F:DNA binding"/>
    <property type="evidence" value="ECO:0007669"/>
    <property type="project" value="InterPro"/>
</dbReference>
<reference evidence="5" key="1">
    <citation type="submission" date="2020-05" db="EMBL/GenBank/DDBJ databases">
        <title>Mycena genomes resolve the evolution of fungal bioluminescence.</title>
        <authorList>
            <person name="Tsai I.J."/>
        </authorList>
    </citation>
    <scope>NUCLEOTIDE SEQUENCE</scope>
    <source>
        <strain evidence="5">160909Yilan</strain>
    </source>
</reference>
<dbReference type="Proteomes" id="UP000623467">
    <property type="component" value="Unassembled WGS sequence"/>
</dbReference>
<dbReference type="InterPro" id="IPR007219">
    <property type="entry name" value="XnlR_reg_dom"/>
</dbReference>
<name>A0A8H6YSF5_9AGAR</name>
<comment type="caution">
    <text evidence="5">The sequence shown here is derived from an EMBL/GenBank/DDBJ whole genome shotgun (WGS) entry which is preliminary data.</text>
</comment>
<feature type="region of interest" description="Disordered" evidence="2">
    <location>
        <begin position="573"/>
        <end position="611"/>
    </location>
</feature>
<dbReference type="GO" id="GO:0008270">
    <property type="term" value="F:zinc ion binding"/>
    <property type="evidence" value="ECO:0007669"/>
    <property type="project" value="InterPro"/>
</dbReference>
<feature type="signal peptide" evidence="3">
    <location>
        <begin position="1"/>
        <end position="18"/>
    </location>
</feature>
<evidence type="ECO:0000259" key="4">
    <source>
        <dbReference type="SMART" id="SM00906"/>
    </source>
</evidence>
<gene>
    <name evidence="5" type="ORF">MSAN_01006300</name>
</gene>
<protein>
    <submittedName>
        <fullName evidence="5">Zn(2)-C6 fungal-type domain-containing protein</fullName>
    </submittedName>
</protein>